<feature type="domain" description="NADPH-dependent FMN reductase-like" evidence="3">
    <location>
        <begin position="7"/>
        <end position="143"/>
    </location>
</feature>
<evidence type="ECO:0000259" key="3">
    <source>
        <dbReference type="Pfam" id="PF03358"/>
    </source>
</evidence>
<organism evidence="4 5">
    <name type="scientific">Halocatena salina</name>
    <dbReference type="NCBI Taxonomy" id="2934340"/>
    <lineage>
        <taxon>Archaea</taxon>
        <taxon>Methanobacteriati</taxon>
        <taxon>Methanobacteriota</taxon>
        <taxon>Stenosarchaea group</taxon>
        <taxon>Halobacteria</taxon>
        <taxon>Halobacteriales</taxon>
        <taxon>Natronomonadaceae</taxon>
        <taxon>Halocatena</taxon>
    </lineage>
</organism>
<dbReference type="PANTHER" id="PTHR30543:SF21">
    <property type="entry name" value="NAD(P)H-DEPENDENT FMN REDUCTASE LOT6"/>
    <property type="match status" value="1"/>
</dbReference>
<dbReference type="RefSeq" id="WP_247995277.1">
    <property type="nucleotide sequence ID" value="NZ_CP096021.1"/>
</dbReference>
<comment type="cofactor">
    <cofactor evidence="1">
        <name>[4Fe-4S] cluster</name>
        <dbReference type="ChEBI" id="CHEBI:49883"/>
    </cofactor>
</comment>
<dbReference type="GeneID" id="71929657"/>
<evidence type="ECO:0000313" key="5">
    <source>
        <dbReference type="Proteomes" id="UP000831768"/>
    </source>
</evidence>
<proteinExistence type="inferred from homology"/>
<keyword evidence="5" id="KW-1185">Reference proteome</keyword>
<keyword evidence="4" id="KW-0614">Plasmid</keyword>
<geneLocation type="plasmid" evidence="4 5">
    <name>unnamed2</name>
</geneLocation>
<dbReference type="AlphaFoldDB" id="A0A8U0A9F0"/>
<evidence type="ECO:0000256" key="1">
    <source>
        <dbReference type="ARBA" id="ARBA00001966"/>
    </source>
</evidence>
<evidence type="ECO:0000313" key="4">
    <source>
        <dbReference type="EMBL" id="UPM44623.1"/>
    </source>
</evidence>
<dbReference type="GO" id="GO:0005829">
    <property type="term" value="C:cytosol"/>
    <property type="evidence" value="ECO:0007669"/>
    <property type="project" value="TreeGrafter"/>
</dbReference>
<accession>A0A8U0A9F0</accession>
<sequence length="195" mass="21713">MTAPSLQILVVQGTIRDGRSSIHPARYVTDRFRENGHDVELFDMKDYEIPLFRNRRDAISDPHPNVDAFGQEVEAADALVVVVPEYNHSIPGTLKNLLDHLYPEYEDTAFSYVTVSAGGFGGVRALSHLHDITLEFNAHPGPDLPVSNVRDVFDEDGTLIDETYEDRFETFVEAVVDHAEQFVLSAVGTTPEADV</sequence>
<gene>
    <name evidence="4" type="ORF">MW046_16380</name>
</gene>
<dbReference type="InterPro" id="IPR005025">
    <property type="entry name" value="FMN_Rdtase-like_dom"/>
</dbReference>
<dbReference type="InterPro" id="IPR050712">
    <property type="entry name" value="NAD(P)H-dep_reductase"/>
</dbReference>
<comment type="similarity">
    <text evidence="2">Belongs to the SsuE family. Isf subfamily.</text>
</comment>
<dbReference type="GO" id="GO:0016491">
    <property type="term" value="F:oxidoreductase activity"/>
    <property type="evidence" value="ECO:0007669"/>
    <property type="project" value="InterPro"/>
</dbReference>
<name>A0A8U0A9F0_9EURY</name>
<dbReference type="Proteomes" id="UP000831768">
    <property type="component" value="Plasmid unnamed2"/>
</dbReference>
<reference evidence="4" key="1">
    <citation type="submission" date="2022-04" db="EMBL/GenBank/DDBJ databases">
        <title>Halocatena sp. nov., isolated from a salt lake.</title>
        <authorList>
            <person name="Cui H.-L."/>
        </authorList>
    </citation>
    <scope>NUCLEOTIDE SEQUENCE</scope>
    <source>
        <strain evidence="4">AD-1</strain>
        <plasmid evidence="4">unnamed2</plasmid>
    </source>
</reference>
<dbReference type="Pfam" id="PF03358">
    <property type="entry name" value="FMN_red"/>
    <property type="match status" value="1"/>
</dbReference>
<dbReference type="GO" id="GO:0010181">
    <property type="term" value="F:FMN binding"/>
    <property type="evidence" value="ECO:0007669"/>
    <property type="project" value="TreeGrafter"/>
</dbReference>
<dbReference type="EMBL" id="CP096021">
    <property type="protein sequence ID" value="UPM44623.1"/>
    <property type="molecule type" value="Genomic_DNA"/>
</dbReference>
<dbReference type="InterPro" id="IPR029039">
    <property type="entry name" value="Flavoprotein-like_sf"/>
</dbReference>
<dbReference type="Gene3D" id="3.40.50.360">
    <property type="match status" value="1"/>
</dbReference>
<evidence type="ECO:0000256" key="2">
    <source>
        <dbReference type="ARBA" id="ARBA00038292"/>
    </source>
</evidence>
<dbReference type="SUPFAM" id="SSF52218">
    <property type="entry name" value="Flavoproteins"/>
    <property type="match status" value="1"/>
</dbReference>
<dbReference type="KEGG" id="haad:MW046_16380"/>
<dbReference type="PANTHER" id="PTHR30543">
    <property type="entry name" value="CHROMATE REDUCTASE"/>
    <property type="match status" value="1"/>
</dbReference>
<protein>
    <submittedName>
        <fullName evidence="4">NAD(P)H-dependent oxidoreductase</fullName>
    </submittedName>
</protein>